<dbReference type="PANTHER" id="PTHR35789:SF1">
    <property type="entry name" value="SPORE GERMINATION PROTEIN B3"/>
    <property type="match status" value="1"/>
</dbReference>
<evidence type="ECO:0000256" key="5">
    <source>
        <dbReference type="ARBA" id="ARBA00023136"/>
    </source>
</evidence>
<evidence type="ECO:0000313" key="11">
    <source>
        <dbReference type="Proteomes" id="UP000441354"/>
    </source>
</evidence>
<evidence type="ECO:0000256" key="7">
    <source>
        <dbReference type="ARBA" id="ARBA00023288"/>
    </source>
</evidence>
<evidence type="ECO:0000259" key="8">
    <source>
        <dbReference type="Pfam" id="PF05504"/>
    </source>
</evidence>
<dbReference type="InterPro" id="IPR008844">
    <property type="entry name" value="Spore_GerAC-like"/>
</dbReference>
<keyword evidence="3" id="KW-0309">Germination</keyword>
<dbReference type="RefSeq" id="WP_151575578.1">
    <property type="nucleotide sequence ID" value="NZ_WBOT01000007.1"/>
</dbReference>
<dbReference type="InterPro" id="IPR038501">
    <property type="entry name" value="Spore_GerAC_C_sf"/>
</dbReference>
<keyword evidence="11" id="KW-1185">Reference proteome</keyword>
<dbReference type="InterPro" id="IPR057336">
    <property type="entry name" value="GerAC_N"/>
</dbReference>
<dbReference type="Proteomes" id="UP000441354">
    <property type="component" value="Unassembled WGS sequence"/>
</dbReference>
<dbReference type="Gene3D" id="6.20.190.10">
    <property type="entry name" value="Nutrient germinant receptor protein C, domain 1"/>
    <property type="match status" value="1"/>
</dbReference>
<organism evidence="10 11">
    <name type="scientific">Bacillus mesophilum</name>
    <dbReference type="NCBI Taxonomy" id="1071718"/>
    <lineage>
        <taxon>Bacteria</taxon>
        <taxon>Bacillati</taxon>
        <taxon>Bacillota</taxon>
        <taxon>Bacilli</taxon>
        <taxon>Bacillales</taxon>
        <taxon>Bacillaceae</taxon>
        <taxon>Bacillus</taxon>
    </lineage>
</organism>
<comment type="subcellular location">
    <subcellularLocation>
        <location evidence="1">Membrane</location>
        <topology evidence="1">Lipid-anchor</topology>
    </subcellularLocation>
</comment>
<feature type="domain" description="Spore germination GerAC-like C-terminal" evidence="8">
    <location>
        <begin position="201"/>
        <end position="367"/>
    </location>
</feature>
<evidence type="ECO:0000313" key="10">
    <source>
        <dbReference type="EMBL" id="KAB2330648.1"/>
    </source>
</evidence>
<dbReference type="Pfam" id="PF25198">
    <property type="entry name" value="Spore_GerAC_N"/>
    <property type="match status" value="1"/>
</dbReference>
<dbReference type="PANTHER" id="PTHR35789">
    <property type="entry name" value="SPORE GERMINATION PROTEIN B3"/>
    <property type="match status" value="1"/>
</dbReference>
<evidence type="ECO:0000259" key="9">
    <source>
        <dbReference type="Pfam" id="PF25198"/>
    </source>
</evidence>
<evidence type="ECO:0000256" key="3">
    <source>
        <dbReference type="ARBA" id="ARBA00022544"/>
    </source>
</evidence>
<keyword evidence="4" id="KW-0732">Signal</keyword>
<dbReference type="PROSITE" id="PS51257">
    <property type="entry name" value="PROKAR_LIPOPROTEIN"/>
    <property type="match status" value="1"/>
</dbReference>
<name>A0A7V7RK77_9BACI</name>
<keyword evidence="7" id="KW-0449">Lipoprotein</keyword>
<evidence type="ECO:0000256" key="1">
    <source>
        <dbReference type="ARBA" id="ARBA00004635"/>
    </source>
</evidence>
<comment type="similarity">
    <text evidence="2">Belongs to the GerABKC lipoprotein family.</text>
</comment>
<dbReference type="EMBL" id="WBOT01000007">
    <property type="protein sequence ID" value="KAB2330648.1"/>
    <property type="molecule type" value="Genomic_DNA"/>
</dbReference>
<sequence>MKRILHLLELFVIVSLLSGCWDSEEIEDLSLLVGVGIDLGEDDQLSLTHQILLPAAGQSAAATAPSYENITVPARTVHDSVREVAMSKNVLFANQQRLIIINENVLKSLPLDAVINQFIKDNDTRRSCIIMISKDPAEQILSTGEDGSVPANDLYSLSENISATSKILPSITLGQTSASLQAAGSFAIQSVSINEKMLKLNGAGVINNNSELAGMLTADEVSYMNWLEGNIEGGIIVGEHNGKRFSVEVISQTNKKIKTNVKGSQVTINISTEYDTRLSEDWYSNEDSFNSAYLKEIEKEAEKEVERQVEIILNKLQNDLKSDAPGFFYYIRSQHPKFYKQNKNNMDEIFSKANIHFKVDLKIIDFGAKGATK</sequence>
<dbReference type="NCBIfam" id="TIGR02887">
    <property type="entry name" value="spore_ger_x_C"/>
    <property type="match status" value="1"/>
</dbReference>
<dbReference type="GO" id="GO:0009847">
    <property type="term" value="P:spore germination"/>
    <property type="evidence" value="ECO:0007669"/>
    <property type="project" value="InterPro"/>
</dbReference>
<gene>
    <name evidence="10" type="ORF">F7732_18555</name>
</gene>
<evidence type="ECO:0000256" key="4">
    <source>
        <dbReference type="ARBA" id="ARBA00022729"/>
    </source>
</evidence>
<dbReference type="OrthoDB" id="2569624at2"/>
<proteinExistence type="inferred from homology"/>
<dbReference type="AlphaFoldDB" id="A0A7V7RK77"/>
<keyword evidence="5" id="KW-0472">Membrane</keyword>
<dbReference type="GO" id="GO:0016020">
    <property type="term" value="C:membrane"/>
    <property type="evidence" value="ECO:0007669"/>
    <property type="project" value="UniProtKB-SubCell"/>
</dbReference>
<dbReference type="Gene3D" id="3.30.300.210">
    <property type="entry name" value="Nutrient germinant receptor protein C, domain 3"/>
    <property type="match status" value="1"/>
</dbReference>
<dbReference type="InterPro" id="IPR046953">
    <property type="entry name" value="Spore_GerAC-like_C"/>
</dbReference>
<accession>A0A7V7RK77</accession>
<evidence type="ECO:0000256" key="2">
    <source>
        <dbReference type="ARBA" id="ARBA00007886"/>
    </source>
</evidence>
<comment type="caution">
    <text evidence="10">The sequence shown here is derived from an EMBL/GenBank/DDBJ whole genome shotgun (WGS) entry which is preliminary data.</text>
</comment>
<protein>
    <submittedName>
        <fullName evidence="10">Ger(X)C family spore germination protein</fullName>
    </submittedName>
</protein>
<dbReference type="Pfam" id="PF05504">
    <property type="entry name" value="Spore_GerAC"/>
    <property type="match status" value="1"/>
</dbReference>
<reference evidence="10 11" key="1">
    <citation type="journal article" date="2014" name="Arch. Microbiol.">
        <title>Bacillus mesophilum sp. nov., strain IITR-54T, a novel 4-chlorobiphenyl dechlorinating bacterium.</title>
        <authorList>
            <person name="Manickam N."/>
            <person name="Singh N.K."/>
            <person name="Bajaj A."/>
            <person name="Kumar R.M."/>
            <person name="Kaur G."/>
            <person name="Kaur N."/>
            <person name="Bala M."/>
            <person name="Kumar A."/>
            <person name="Mayilraj S."/>
        </authorList>
    </citation>
    <scope>NUCLEOTIDE SEQUENCE [LARGE SCALE GENOMIC DNA]</scope>
    <source>
        <strain evidence="10 11">IITR-54</strain>
    </source>
</reference>
<feature type="domain" description="Spore germination protein N-terminal" evidence="9">
    <location>
        <begin position="22"/>
        <end position="191"/>
    </location>
</feature>
<keyword evidence="6" id="KW-0564">Palmitate</keyword>
<evidence type="ECO:0000256" key="6">
    <source>
        <dbReference type="ARBA" id="ARBA00023139"/>
    </source>
</evidence>